<dbReference type="PIRSF" id="PIRSF038471">
    <property type="entry name" value="MreC"/>
    <property type="match status" value="1"/>
</dbReference>
<dbReference type="OrthoDB" id="9792313at2"/>
<sequence length="285" mass="31705">MGIFKNKLTVTVIVLSVSFLILIGYTVGKDKMSTAGNGMGVVLNSVQGVVYKINNKVKKNANFIFHFKDVKEENKILREENTKLKDKALKYDALVKENERFKKMIDFKEQKSEYNYVGCEIIGKSGENWLDGFVINRGANDGIKKKMVVVTGDGLVGQVTSVGSNWSIVQSIINENIQVAGMVNSTRENDGVVKGFRDYSNKLLAKLYFLPLDSKVKKGDVILTSGLGPFYPKDIKIGTVIDVEEDKGKLIKNAVIEPSVDFNKLEELFVVIPKSDEVTYSGDKK</sequence>
<evidence type="ECO:0000256" key="4">
    <source>
        <dbReference type="ARBA" id="ARBA00032089"/>
    </source>
</evidence>
<keyword evidence="6" id="KW-0175">Coiled coil</keyword>
<evidence type="ECO:0000313" key="9">
    <source>
        <dbReference type="Proteomes" id="UP000030012"/>
    </source>
</evidence>
<dbReference type="InterPro" id="IPR042177">
    <property type="entry name" value="Cell/Rod_1"/>
</dbReference>
<comment type="function">
    <text evidence="5">Involved in formation and maintenance of cell shape.</text>
</comment>
<accession>A0A0A0I729</accession>
<dbReference type="PANTHER" id="PTHR34138">
    <property type="entry name" value="CELL SHAPE-DETERMINING PROTEIN MREC"/>
    <property type="match status" value="1"/>
</dbReference>
<dbReference type="EMBL" id="JENJ01000023">
    <property type="protein sequence ID" value="KGM96393.1"/>
    <property type="molecule type" value="Genomic_DNA"/>
</dbReference>
<evidence type="ECO:0000259" key="7">
    <source>
        <dbReference type="Pfam" id="PF04085"/>
    </source>
</evidence>
<comment type="similarity">
    <text evidence="1 5">Belongs to the MreC family.</text>
</comment>
<dbReference type="Gene3D" id="2.40.10.350">
    <property type="entry name" value="Rod shape-determining protein MreC, domain 2"/>
    <property type="match status" value="1"/>
</dbReference>
<dbReference type="Pfam" id="PF04085">
    <property type="entry name" value="MreC"/>
    <property type="match status" value="1"/>
</dbReference>
<dbReference type="NCBIfam" id="TIGR00219">
    <property type="entry name" value="mreC"/>
    <property type="match status" value="1"/>
</dbReference>
<dbReference type="Gene3D" id="2.40.10.340">
    <property type="entry name" value="Rod shape-determining protein MreC, domain 1"/>
    <property type="match status" value="1"/>
</dbReference>
<feature type="coiled-coil region" evidence="6">
    <location>
        <begin position="67"/>
        <end position="111"/>
    </location>
</feature>
<dbReference type="GO" id="GO:0005886">
    <property type="term" value="C:plasma membrane"/>
    <property type="evidence" value="ECO:0007669"/>
    <property type="project" value="TreeGrafter"/>
</dbReference>
<dbReference type="PANTHER" id="PTHR34138:SF1">
    <property type="entry name" value="CELL SHAPE-DETERMINING PROTEIN MREC"/>
    <property type="match status" value="1"/>
</dbReference>
<evidence type="ECO:0000256" key="5">
    <source>
        <dbReference type="PIRNR" id="PIRNR038471"/>
    </source>
</evidence>
<comment type="caution">
    <text evidence="8">The sequence shown here is derived from an EMBL/GenBank/DDBJ whole genome shotgun (WGS) entry which is preliminary data.</text>
</comment>
<dbReference type="InterPro" id="IPR055342">
    <property type="entry name" value="MreC_beta-barrel_core"/>
</dbReference>
<evidence type="ECO:0000313" key="8">
    <source>
        <dbReference type="EMBL" id="KGM96393.1"/>
    </source>
</evidence>
<protein>
    <recommendedName>
        <fullName evidence="2 5">Cell shape-determining protein MreC</fullName>
    </recommendedName>
    <alternativeName>
        <fullName evidence="4 5">Cell shape protein MreC</fullName>
    </alternativeName>
</protein>
<keyword evidence="3 5" id="KW-0133">Cell shape</keyword>
<gene>
    <name evidence="8" type="ORF">Z968_06660</name>
</gene>
<feature type="domain" description="Rod shape-determining protein MreC beta-barrel core" evidence="7">
    <location>
        <begin position="121"/>
        <end position="271"/>
    </location>
</feature>
<name>A0A0A0I729_CLONO</name>
<organism evidence="8 9">
    <name type="scientific">Clostridium novyi A str. 4552</name>
    <dbReference type="NCBI Taxonomy" id="1444289"/>
    <lineage>
        <taxon>Bacteria</taxon>
        <taxon>Bacillati</taxon>
        <taxon>Bacillota</taxon>
        <taxon>Clostridia</taxon>
        <taxon>Eubacteriales</taxon>
        <taxon>Clostridiaceae</taxon>
        <taxon>Clostridium</taxon>
    </lineage>
</organism>
<evidence type="ECO:0000256" key="6">
    <source>
        <dbReference type="SAM" id="Coils"/>
    </source>
</evidence>
<proteinExistence type="inferred from homology"/>
<dbReference type="InterPro" id="IPR042175">
    <property type="entry name" value="Cell/Rod_MreC_2"/>
</dbReference>
<evidence type="ECO:0000256" key="3">
    <source>
        <dbReference type="ARBA" id="ARBA00022960"/>
    </source>
</evidence>
<dbReference type="RefSeq" id="WP_039254942.1">
    <property type="nucleotide sequence ID" value="NZ_JENJ01000023.1"/>
</dbReference>
<reference evidence="8 9" key="1">
    <citation type="submission" date="2014-01" db="EMBL/GenBank/DDBJ databases">
        <title>Plasmidome dynamics in the species complex Clostridium novyi sensu lato converts strains of independent lineages into distinctly different pathogens.</title>
        <authorList>
            <person name="Skarin H."/>
            <person name="Segerman B."/>
        </authorList>
    </citation>
    <scope>NUCLEOTIDE SEQUENCE [LARGE SCALE GENOMIC DNA]</scope>
    <source>
        <strain evidence="8 9">4552</strain>
    </source>
</reference>
<evidence type="ECO:0000256" key="2">
    <source>
        <dbReference type="ARBA" id="ARBA00013855"/>
    </source>
</evidence>
<dbReference type="GO" id="GO:0008360">
    <property type="term" value="P:regulation of cell shape"/>
    <property type="evidence" value="ECO:0007669"/>
    <property type="project" value="UniProtKB-KW"/>
</dbReference>
<dbReference type="InterPro" id="IPR007221">
    <property type="entry name" value="MreC"/>
</dbReference>
<dbReference type="AlphaFoldDB" id="A0A0A0I729"/>
<dbReference type="Proteomes" id="UP000030012">
    <property type="component" value="Unassembled WGS sequence"/>
</dbReference>
<evidence type="ECO:0000256" key="1">
    <source>
        <dbReference type="ARBA" id="ARBA00009369"/>
    </source>
</evidence>